<dbReference type="EMBL" id="CP005587">
    <property type="protein sequence ID" value="AGK57491.1"/>
    <property type="molecule type" value="Genomic_DNA"/>
</dbReference>
<evidence type="ECO:0000256" key="7">
    <source>
        <dbReference type="SAM" id="Phobius"/>
    </source>
</evidence>
<feature type="transmembrane region" description="Helical" evidence="7">
    <location>
        <begin position="277"/>
        <end position="303"/>
    </location>
</feature>
<evidence type="ECO:0000256" key="4">
    <source>
        <dbReference type="ARBA" id="ARBA00022989"/>
    </source>
</evidence>
<feature type="transmembrane region" description="Helical" evidence="7">
    <location>
        <begin position="541"/>
        <end position="558"/>
    </location>
</feature>
<accession>N0BAE3</accession>
<proteinExistence type="predicted"/>
<feature type="compositionally biased region" description="Acidic residues" evidence="6">
    <location>
        <begin position="769"/>
        <end position="778"/>
    </location>
</feature>
<keyword evidence="4 7" id="KW-1133">Transmembrane helix</keyword>
<organism evidence="10 11">
    <name type="scientific">Hyphomicrobium denitrificans 1NES1</name>
    <dbReference type="NCBI Taxonomy" id="670307"/>
    <lineage>
        <taxon>Bacteria</taxon>
        <taxon>Pseudomonadati</taxon>
        <taxon>Pseudomonadota</taxon>
        <taxon>Alphaproteobacteria</taxon>
        <taxon>Hyphomicrobiales</taxon>
        <taxon>Hyphomicrobiaceae</taxon>
        <taxon>Hyphomicrobium</taxon>
    </lineage>
</organism>
<evidence type="ECO:0000313" key="10">
    <source>
        <dbReference type="EMBL" id="AGK57491.1"/>
    </source>
</evidence>
<dbReference type="Pfam" id="PF13567">
    <property type="entry name" value="DUF4131"/>
    <property type="match status" value="1"/>
</dbReference>
<dbReference type="NCBIfam" id="TIGR00360">
    <property type="entry name" value="ComEC_N-term"/>
    <property type="match status" value="1"/>
</dbReference>
<dbReference type="PANTHER" id="PTHR30619">
    <property type="entry name" value="DNA INTERNALIZATION/COMPETENCE PROTEIN COMEC/REC2"/>
    <property type="match status" value="1"/>
</dbReference>
<protein>
    <submittedName>
        <fullName evidence="10">ComEC/Rec2-like protein</fullName>
    </submittedName>
</protein>
<evidence type="ECO:0000256" key="5">
    <source>
        <dbReference type="ARBA" id="ARBA00023136"/>
    </source>
</evidence>
<feature type="transmembrane region" description="Helical" evidence="7">
    <location>
        <begin position="419"/>
        <end position="442"/>
    </location>
</feature>
<feature type="transmembrane region" description="Helical" evidence="7">
    <location>
        <begin position="454"/>
        <end position="480"/>
    </location>
</feature>
<sequence length="785" mass="82833">MSVNAGDLDAALIAAPQHRARSLALAFESEREQFFLWSPVCFGAGIAAYFALPVEPQLVMAFVPFALALIFRMASMRGSLPSAVLAGFVLAGVGFADAKLRVETVRAPVLTKTLRNAEISGTVTLVEVKYPRGQRLTIASPTIAGLAPELTPVVVRVRTMSSHSAAQPGDRVRLKATLSPPAKPALPGGFDYARTAWFDQVGAVGYAFAPPSIDERVDSGTLTVRYRRSIETFRQMIASRVRAALPGETGEIALALITGERGGISGATNNAFKNSGLFHILSISGLHMVIMAGAVFYSARLLLAAVPFFALRLPIKKIAAAIGILGALGYLAISGGAFATVRSALMILIIFGAVLIDRPALALRNVALAAFLILALYPESLLDAGFQMSFAAVTALIASHELLVSFLGTNSRPHPLARVVKFFGEIIASTLIASAAVAPFAAYNFHQSQQYAVLANMIAIPICNVIVMPAALGAMILMPFGLEWVALKPMGWGIEGMAWCANTVGALPGAVGHLQEIPTIAFALMLVGGLWLMLWQTRIRLPGASLVLLGLVATPWMPRPDVLIAQKGTLVAVRDASGKLSSLPAHGSKYDLERWLEYDGDGRTARDAQAGGAFNCDAVGCIAHVKGATVAVARHPAAVADDCLNADILILDDPKPSDCAVPTTVIDVFDRWRNGAYALYLGRDESSPEPRVRLETVAAHRGERPWSLLPQRKRPNASGDGASGASGLPKPRILGAPEASAVKASGDQAQSAGGPADKAKASEPRVSFDDDPGEIADTDEGHESQ</sequence>
<reference evidence="10 11" key="1">
    <citation type="journal article" date="2013" name="Genome Announc.">
        <title>Genome sequences for three denitrifying bacterial strains isolated from a uranium- and nitrate-contaminated subsurface environment.</title>
        <authorList>
            <person name="Venkatramanan R."/>
            <person name="Prakash O."/>
            <person name="Woyke T."/>
            <person name="Chain P."/>
            <person name="Goodwin L.A."/>
            <person name="Watson D."/>
            <person name="Brooks S."/>
            <person name="Kostka J.E."/>
            <person name="Green S.J."/>
        </authorList>
    </citation>
    <scope>NUCLEOTIDE SEQUENCE [LARGE SCALE GENOMIC DNA]</scope>
    <source>
        <strain evidence="10 11">1NES1</strain>
    </source>
</reference>
<dbReference type="OrthoDB" id="9790149at2"/>
<evidence type="ECO:0000256" key="2">
    <source>
        <dbReference type="ARBA" id="ARBA00022475"/>
    </source>
</evidence>
<dbReference type="HOGENOM" id="CLU_011826_1_0_5"/>
<name>N0BAE3_9HYPH</name>
<dbReference type="Pfam" id="PF03772">
    <property type="entry name" value="Competence"/>
    <property type="match status" value="1"/>
</dbReference>
<dbReference type="PANTHER" id="PTHR30619:SF1">
    <property type="entry name" value="RECOMBINATION PROTEIN 2"/>
    <property type="match status" value="1"/>
</dbReference>
<dbReference type="InterPro" id="IPR052159">
    <property type="entry name" value="Competence_DNA_uptake"/>
</dbReference>
<evidence type="ECO:0000256" key="1">
    <source>
        <dbReference type="ARBA" id="ARBA00004651"/>
    </source>
</evidence>
<keyword evidence="11" id="KW-1185">Reference proteome</keyword>
<evidence type="ECO:0000259" key="9">
    <source>
        <dbReference type="Pfam" id="PF13567"/>
    </source>
</evidence>
<evidence type="ECO:0000313" key="11">
    <source>
        <dbReference type="Proteomes" id="UP000005952"/>
    </source>
</evidence>
<feature type="transmembrane region" description="Helical" evidence="7">
    <location>
        <begin position="361"/>
        <end position="378"/>
    </location>
</feature>
<dbReference type="AlphaFoldDB" id="N0BAE3"/>
<dbReference type="KEGG" id="hdt:HYPDE_29063"/>
<evidence type="ECO:0000259" key="8">
    <source>
        <dbReference type="Pfam" id="PF03772"/>
    </source>
</evidence>
<feature type="transmembrane region" description="Helical" evidence="7">
    <location>
        <begin position="82"/>
        <end position="100"/>
    </location>
</feature>
<feature type="transmembrane region" description="Helical" evidence="7">
    <location>
        <begin position="517"/>
        <end position="534"/>
    </location>
</feature>
<dbReference type="eggNOG" id="COG0658">
    <property type="taxonomic scope" value="Bacteria"/>
</dbReference>
<dbReference type="STRING" id="670307.HYPDE_29063"/>
<evidence type="ECO:0000256" key="3">
    <source>
        <dbReference type="ARBA" id="ARBA00022692"/>
    </source>
</evidence>
<dbReference type="InterPro" id="IPR025405">
    <property type="entry name" value="DUF4131"/>
</dbReference>
<keyword evidence="5 7" id="KW-0472">Membrane</keyword>
<evidence type="ECO:0000256" key="6">
    <source>
        <dbReference type="SAM" id="MobiDB-lite"/>
    </source>
</evidence>
<keyword evidence="2" id="KW-1003">Cell membrane</keyword>
<feature type="transmembrane region" description="Helical" evidence="7">
    <location>
        <begin position="34"/>
        <end position="52"/>
    </location>
</feature>
<feature type="domain" description="ComEC/Rec2-related protein" evidence="8">
    <location>
        <begin position="256"/>
        <end position="537"/>
    </location>
</feature>
<dbReference type="GO" id="GO:0005886">
    <property type="term" value="C:plasma membrane"/>
    <property type="evidence" value="ECO:0007669"/>
    <property type="project" value="UniProtKB-SubCell"/>
</dbReference>
<gene>
    <name evidence="10" type="ORF">HYPDE_29063</name>
</gene>
<feature type="region of interest" description="Disordered" evidence="6">
    <location>
        <begin position="703"/>
        <end position="785"/>
    </location>
</feature>
<dbReference type="RefSeq" id="WP_015597526.1">
    <property type="nucleotide sequence ID" value="NC_021172.1"/>
</dbReference>
<feature type="compositionally biased region" description="Low complexity" evidence="6">
    <location>
        <begin position="717"/>
        <end position="727"/>
    </location>
</feature>
<comment type="subcellular location">
    <subcellularLocation>
        <location evidence="1">Cell membrane</location>
        <topology evidence="1">Multi-pass membrane protein</topology>
    </subcellularLocation>
</comment>
<dbReference type="Proteomes" id="UP000005952">
    <property type="component" value="Chromosome"/>
</dbReference>
<dbReference type="InterPro" id="IPR004477">
    <property type="entry name" value="ComEC_N"/>
</dbReference>
<feature type="domain" description="DUF4131" evidence="9">
    <location>
        <begin position="51"/>
        <end position="210"/>
    </location>
</feature>
<feature type="compositionally biased region" description="Basic and acidic residues" evidence="6">
    <location>
        <begin position="757"/>
        <end position="768"/>
    </location>
</feature>
<feature type="transmembrane region" description="Helical" evidence="7">
    <location>
        <begin position="315"/>
        <end position="333"/>
    </location>
</feature>
<keyword evidence="3 7" id="KW-0812">Transmembrane</keyword>